<dbReference type="PANTHER" id="PTHR45913">
    <property type="entry name" value="EPM2A-INTERACTING PROTEIN 1"/>
    <property type="match status" value="1"/>
</dbReference>
<dbReference type="Proteomes" id="UP001159363">
    <property type="component" value="Chromosome 3"/>
</dbReference>
<dbReference type="PANTHER" id="PTHR45913:SF21">
    <property type="entry name" value="DUF4371 DOMAIN-CONTAINING PROTEIN"/>
    <property type="match status" value="1"/>
</dbReference>
<protein>
    <recommendedName>
        <fullName evidence="1">HAT C-terminal dimerisation domain-containing protein</fullName>
    </recommendedName>
</protein>
<comment type="caution">
    <text evidence="2">The sequence shown here is derived from an EMBL/GenBank/DDBJ whole genome shotgun (WGS) entry which is preliminary data.</text>
</comment>
<dbReference type="SUPFAM" id="SSF53098">
    <property type="entry name" value="Ribonuclease H-like"/>
    <property type="match status" value="1"/>
</dbReference>
<sequence>MCDFSVQLSVNEIFKTSTDYIQFSIELSKMNKFPYITEIAIKILAMFGSTWNCESTFSAMTTIECKNRSHLKDNTLENLIQISRTSYEPQYTELMKNRTSHSSH</sequence>
<dbReference type="InterPro" id="IPR012337">
    <property type="entry name" value="RNaseH-like_sf"/>
</dbReference>
<reference evidence="2 3" key="1">
    <citation type="submission" date="2023-02" db="EMBL/GenBank/DDBJ databases">
        <title>LHISI_Scaffold_Assembly.</title>
        <authorList>
            <person name="Stuart O.P."/>
            <person name="Cleave R."/>
            <person name="Magrath M.J.L."/>
            <person name="Mikheyev A.S."/>
        </authorList>
    </citation>
    <scope>NUCLEOTIDE SEQUENCE [LARGE SCALE GENOMIC DNA]</scope>
    <source>
        <strain evidence="2">Daus_M_001</strain>
        <tissue evidence="2">Leg muscle</tissue>
    </source>
</reference>
<organism evidence="2 3">
    <name type="scientific">Dryococelus australis</name>
    <dbReference type="NCBI Taxonomy" id="614101"/>
    <lineage>
        <taxon>Eukaryota</taxon>
        <taxon>Metazoa</taxon>
        <taxon>Ecdysozoa</taxon>
        <taxon>Arthropoda</taxon>
        <taxon>Hexapoda</taxon>
        <taxon>Insecta</taxon>
        <taxon>Pterygota</taxon>
        <taxon>Neoptera</taxon>
        <taxon>Polyneoptera</taxon>
        <taxon>Phasmatodea</taxon>
        <taxon>Verophasmatodea</taxon>
        <taxon>Anareolatae</taxon>
        <taxon>Phasmatidae</taxon>
        <taxon>Eurycanthinae</taxon>
        <taxon>Dryococelus</taxon>
    </lineage>
</organism>
<accession>A0ABQ9I148</accession>
<evidence type="ECO:0000313" key="2">
    <source>
        <dbReference type="EMBL" id="KAJ8890106.1"/>
    </source>
</evidence>
<gene>
    <name evidence="2" type="ORF">PR048_009613</name>
</gene>
<keyword evidence="3" id="KW-1185">Reference proteome</keyword>
<proteinExistence type="predicted"/>
<evidence type="ECO:0000259" key="1">
    <source>
        <dbReference type="Pfam" id="PF05699"/>
    </source>
</evidence>
<feature type="domain" description="HAT C-terminal dimerisation" evidence="1">
    <location>
        <begin position="29"/>
        <end position="82"/>
    </location>
</feature>
<dbReference type="Pfam" id="PF05699">
    <property type="entry name" value="Dimer_Tnp_hAT"/>
    <property type="match status" value="1"/>
</dbReference>
<dbReference type="EMBL" id="JARBHB010000003">
    <property type="protein sequence ID" value="KAJ8890106.1"/>
    <property type="molecule type" value="Genomic_DNA"/>
</dbReference>
<evidence type="ECO:0000313" key="3">
    <source>
        <dbReference type="Proteomes" id="UP001159363"/>
    </source>
</evidence>
<name>A0ABQ9I148_9NEOP</name>
<dbReference type="InterPro" id="IPR008906">
    <property type="entry name" value="HATC_C_dom"/>
</dbReference>